<reference evidence="1" key="1">
    <citation type="journal article" date="2023" name="Science">
        <title>Genome structures resolve the early diversification of teleost fishes.</title>
        <authorList>
            <person name="Parey E."/>
            <person name="Louis A."/>
            <person name="Montfort J."/>
            <person name="Bouchez O."/>
            <person name="Roques C."/>
            <person name="Iampietro C."/>
            <person name="Lluch J."/>
            <person name="Castinel A."/>
            <person name="Donnadieu C."/>
            <person name="Desvignes T."/>
            <person name="Floi Bucao C."/>
            <person name="Jouanno E."/>
            <person name="Wen M."/>
            <person name="Mejri S."/>
            <person name="Dirks R."/>
            <person name="Jansen H."/>
            <person name="Henkel C."/>
            <person name="Chen W.J."/>
            <person name="Zahm M."/>
            <person name="Cabau C."/>
            <person name="Klopp C."/>
            <person name="Thompson A.W."/>
            <person name="Robinson-Rechavi M."/>
            <person name="Braasch I."/>
            <person name="Lecointre G."/>
            <person name="Bobe J."/>
            <person name="Postlethwait J.H."/>
            <person name="Berthelot C."/>
            <person name="Roest Crollius H."/>
            <person name="Guiguen Y."/>
        </authorList>
    </citation>
    <scope>NUCLEOTIDE SEQUENCE</scope>
    <source>
        <strain evidence="1">NC1722</strain>
    </source>
</reference>
<gene>
    <name evidence="1" type="ORF">AAFF_G00198270</name>
</gene>
<evidence type="ECO:0000313" key="1">
    <source>
        <dbReference type="EMBL" id="KAJ8384840.1"/>
    </source>
</evidence>
<protein>
    <submittedName>
        <fullName evidence="1">Uncharacterized protein</fullName>
    </submittedName>
</protein>
<dbReference type="Proteomes" id="UP001221898">
    <property type="component" value="Unassembled WGS sequence"/>
</dbReference>
<dbReference type="AlphaFoldDB" id="A0AAD7W639"/>
<accession>A0AAD7W639</accession>
<sequence length="89" mass="10284">MDYWRDIVQEFQATGDFNGDFIDKGLIQFCFLKIIQNKLDTVVRIWDNHRIRPDGNGCALYHGKPCLMSGNLFDNIDLSSVKAFNVELQ</sequence>
<dbReference type="EMBL" id="JAINUG010000264">
    <property type="protein sequence ID" value="KAJ8384840.1"/>
    <property type="molecule type" value="Genomic_DNA"/>
</dbReference>
<comment type="caution">
    <text evidence="1">The sequence shown here is derived from an EMBL/GenBank/DDBJ whole genome shotgun (WGS) entry which is preliminary data.</text>
</comment>
<keyword evidence="2" id="KW-1185">Reference proteome</keyword>
<evidence type="ECO:0000313" key="2">
    <source>
        <dbReference type="Proteomes" id="UP001221898"/>
    </source>
</evidence>
<organism evidence="1 2">
    <name type="scientific">Aldrovandia affinis</name>
    <dbReference type="NCBI Taxonomy" id="143900"/>
    <lineage>
        <taxon>Eukaryota</taxon>
        <taxon>Metazoa</taxon>
        <taxon>Chordata</taxon>
        <taxon>Craniata</taxon>
        <taxon>Vertebrata</taxon>
        <taxon>Euteleostomi</taxon>
        <taxon>Actinopterygii</taxon>
        <taxon>Neopterygii</taxon>
        <taxon>Teleostei</taxon>
        <taxon>Notacanthiformes</taxon>
        <taxon>Halosauridae</taxon>
        <taxon>Aldrovandia</taxon>
    </lineage>
</organism>
<proteinExistence type="predicted"/>
<name>A0AAD7W639_9TELE</name>